<dbReference type="GO" id="GO:0007165">
    <property type="term" value="P:signal transduction"/>
    <property type="evidence" value="ECO:0007669"/>
    <property type="project" value="UniProtKB-KW"/>
</dbReference>
<dbReference type="InterPro" id="IPR003660">
    <property type="entry name" value="HAMP_dom"/>
</dbReference>
<accession>A0AA91I9I1</accession>
<dbReference type="Pfam" id="PF00672">
    <property type="entry name" value="HAMP"/>
    <property type="match status" value="1"/>
</dbReference>
<evidence type="ECO:0000256" key="2">
    <source>
        <dbReference type="ARBA" id="ARBA00022481"/>
    </source>
</evidence>
<name>A0AA91I9I1_VARPD</name>
<feature type="domain" description="Methyl-accepting transducer" evidence="6">
    <location>
        <begin position="270"/>
        <end position="499"/>
    </location>
</feature>
<evidence type="ECO:0000259" key="7">
    <source>
        <dbReference type="PROSITE" id="PS50885"/>
    </source>
</evidence>
<dbReference type="InterPro" id="IPR004090">
    <property type="entry name" value="Chemotax_Me-accpt_rcpt"/>
</dbReference>
<sequence>MKFPAKLGIAKRLYCVLAILVASLTGLASFSWSDLSRVSDLAAATEDLRVPQLQRIAAIELNVIRASLQIRHAMLVKSPEDLQATLADIGQRRQLIEKSASDYRAGLTDTADLNDFKEFEKLAAEFWPIADTNVALAKRADIDAAFNQLVRETIPARNRLLVWLDRAKKRQGDELKTELAAIRTNADQTRLQLAALVAAVATGMTLFFLHIVRLVRRRIAAAQAVANRVSRGDLTVAIADPHRDEFTPLVDALADMQHSLVRIVSGVRQGTEAMLSASSQIATGNQDLSARTEQQASSLQETAASMVQLTSTVRQNATSAMQANQLAVSASDVARRGGSVVNQVVHTMGSINEASGKIVEIVGVIEGIAFQTNILALNAAVEAARAGEKGRGFAVVASEVRNLAQRSSAAAKEVKSLIDDSVSQVRAGTRHAADAGAAMKEIVSGVLRVTSIIGEITNASHEQTTGIEHMNLALAQIEGTTQQNASLVEQAAAASSALQDQAGRLMQEVDVFRLMERQVRAS</sequence>
<dbReference type="PROSITE" id="PS50885">
    <property type="entry name" value="HAMP"/>
    <property type="match status" value="1"/>
</dbReference>
<evidence type="ECO:0000256" key="3">
    <source>
        <dbReference type="ARBA" id="ARBA00029447"/>
    </source>
</evidence>
<organism evidence="8 9">
    <name type="scientific">Variovorax paradoxus</name>
    <dbReference type="NCBI Taxonomy" id="34073"/>
    <lineage>
        <taxon>Bacteria</taxon>
        <taxon>Pseudomonadati</taxon>
        <taxon>Pseudomonadota</taxon>
        <taxon>Betaproteobacteria</taxon>
        <taxon>Burkholderiales</taxon>
        <taxon>Comamonadaceae</taxon>
        <taxon>Variovorax</taxon>
    </lineage>
</organism>
<dbReference type="InterPro" id="IPR004089">
    <property type="entry name" value="MCPsignal_dom"/>
</dbReference>
<feature type="transmembrane region" description="Helical" evidence="5">
    <location>
        <begin position="193"/>
        <end position="212"/>
    </location>
</feature>
<evidence type="ECO:0000256" key="4">
    <source>
        <dbReference type="PROSITE-ProRule" id="PRU00284"/>
    </source>
</evidence>
<evidence type="ECO:0000256" key="1">
    <source>
        <dbReference type="ARBA" id="ARBA00004370"/>
    </source>
</evidence>
<dbReference type="PRINTS" id="PR00260">
    <property type="entry name" value="CHEMTRNSDUCR"/>
</dbReference>
<keyword evidence="4" id="KW-0807">Transducer</keyword>
<feature type="domain" description="HAMP" evidence="7">
    <location>
        <begin position="213"/>
        <end position="265"/>
    </location>
</feature>
<dbReference type="GO" id="GO:0005886">
    <property type="term" value="C:plasma membrane"/>
    <property type="evidence" value="ECO:0007669"/>
    <property type="project" value="TreeGrafter"/>
</dbReference>
<dbReference type="Pfam" id="PF00015">
    <property type="entry name" value="MCPsignal"/>
    <property type="match status" value="1"/>
</dbReference>
<reference evidence="8 9" key="1">
    <citation type="submission" date="2016-03" db="EMBL/GenBank/DDBJ databases">
        <title>Genome sequence of Variovorax paradoxus KB5.</title>
        <authorList>
            <person name="Jeong H."/>
            <person name="Hong C.E."/>
            <person name="Jo S.H."/>
            <person name="Park J.M."/>
        </authorList>
    </citation>
    <scope>NUCLEOTIDE SEQUENCE [LARGE SCALE GENOMIC DNA]</scope>
    <source>
        <strain evidence="8 9">KB5</strain>
    </source>
</reference>
<evidence type="ECO:0000313" key="9">
    <source>
        <dbReference type="Proteomes" id="UP000077852"/>
    </source>
</evidence>
<proteinExistence type="inferred from homology"/>
<comment type="similarity">
    <text evidence="3">Belongs to the methyl-accepting chemotaxis (MCP) protein family.</text>
</comment>
<dbReference type="Pfam" id="PF12729">
    <property type="entry name" value="4HB_MCP_1"/>
    <property type="match status" value="1"/>
</dbReference>
<comment type="caution">
    <text evidence="8">The sequence shown here is derived from an EMBL/GenBank/DDBJ whole genome shotgun (WGS) entry which is preliminary data.</text>
</comment>
<dbReference type="SUPFAM" id="SSF58104">
    <property type="entry name" value="Methyl-accepting chemotaxis protein (MCP) signaling domain"/>
    <property type="match status" value="1"/>
</dbReference>
<dbReference type="SMART" id="SM00304">
    <property type="entry name" value="HAMP"/>
    <property type="match status" value="1"/>
</dbReference>
<gene>
    <name evidence="8" type="ORF">A3K87_22860</name>
</gene>
<evidence type="ECO:0000256" key="5">
    <source>
        <dbReference type="SAM" id="Phobius"/>
    </source>
</evidence>
<dbReference type="SMART" id="SM00283">
    <property type="entry name" value="MA"/>
    <property type="match status" value="1"/>
</dbReference>
<comment type="subcellular location">
    <subcellularLocation>
        <location evidence="1">Membrane</location>
    </subcellularLocation>
</comment>
<dbReference type="FunFam" id="1.10.287.950:FF:000001">
    <property type="entry name" value="Methyl-accepting chemotaxis sensory transducer"/>
    <property type="match status" value="1"/>
</dbReference>
<keyword evidence="5" id="KW-0812">Transmembrane</keyword>
<dbReference type="CDD" id="cd06225">
    <property type="entry name" value="HAMP"/>
    <property type="match status" value="1"/>
</dbReference>
<dbReference type="EMBL" id="LVHG01000059">
    <property type="protein sequence ID" value="OAK60834.1"/>
    <property type="molecule type" value="Genomic_DNA"/>
</dbReference>
<keyword evidence="2" id="KW-0488">Methylation</keyword>
<keyword evidence="5" id="KW-0472">Membrane</keyword>
<dbReference type="Gene3D" id="1.10.287.950">
    <property type="entry name" value="Methyl-accepting chemotaxis protein"/>
    <property type="match status" value="1"/>
</dbReference>
<dbReference type="InterPro" id="IPR051310">
    <property type="entry name" value="MCP_chemotaxis"/>
</dbReference>
<dbReference type="GO" id="GO:0004888">
    <property type="term" value="F:transmembrane signaling receptor activity"/>
    <property type="evidence" value="ECO:0007669"/>
    <property type="project" value="InterPro"/>
</dbReference>
<dbReference type="PANTHER" id="PTHR43531">
    <property type="entry name" value="PROTEIN ICFG"/>
    <property type="match status" value="1"/>
</dbReference>
<dbReference type="GO" id="GO:0006935">
    <property type="term" value="P:chemotaxis"/>
    <property type="evidence" value="ECO:0007669"/>
    <property type="project" value="InterPro"/>
</dbReference>
<dbReference type="PANTHER" id="PTHR43531:SF14">
    <property type="entry name" value="METHYL-ACCEPTING CHEMOTAXIS PROTEIN I-RELATED"/>
    <property type="match status" value="1"/>
</dbReference>
<dbReference type="CDD" id="cd11386">
    <property type="entry name" value="MCP_signal"/>
    <property type="match status" value="1"/>
</dbReference>
<evidence type="ECO:0000313" key="8">
    <source>
        <dbReference type="EMBL" id="OAK60834.1"/>
    </source>
</evidence>
<protein>
    <submittedName>
        <fullName evidence="8">Chemotaxis protein</fullName>
    </submittedName>
</protein>
<dbReference type="AlphaFoldDB" id="A0AA91I9I1"/>
<dbReference type="Proteomes" id="UP000077852">
    <property type="component" value="Unassembled WGS sequence"/>
</dbReference>
<dbReference type="PROSITE" id="PS50111">
    <property type="entry name" value="CHEMOTAXIS_TRANSDUC_2"/>
    <property type="match status" value="1"/>
</dbReference>
<keyword evidence="5" id="KW-1133">Transmembrane helix</keyword>
<dbReference type="InterPro" id="IPR024478">
    <property type="entry name" value="HlyB_4HB_MCP"/>
</dbReference>
<evidence type="ECO:0000259" key="6">
    <source>
        <dbReference type="PROSITE" id="PS50111"/>
    </source>
</evidence>